<keyword evidence="1" id="KW-0472">Membrane</keyword>
<dbReference type="InterPro" id="IPR027981">
    <property type="entry name" value="DUF4446"/>
</dbReference>
<feature type="transmembrane region" description="Helical" evidence="1">
    <location>
        <begin position="12"/>
        <end position="33"/>
    </location>
</feature>
<sequence>MNEWLDSLQPSLLLALVLVVLAILLALVLVLWVKLSKLRKLYKSMMQSVNVPDLEQLLIDHQQRLERLSDGFGQLNGRVGAIESNMKSMQSRVGMIRYNAFGDRGSDLSFSIAILSETQDGLVLTGIHSRDDTYLYAKPITAGQSQYALTPEEKEAINRCLGPAAK</sequence>
<protein>
    <submittedName>
        <fullName evidence="2">DUF4446 domain-containing protein</fullName>
    </submittedName>
</protein>
<evidence type="ECO:0000313" key="3">
    <source>
        <dbReference type="Proteomes" id="UP000247476"/>
    </source>
</evidence>
<keyword evidence="1" id="KW-0812">Transmembrane</keyword>
<reference evidence="2 3" key="1">
    <citation type="submission" date="2018-05" db="EMBL/GenBank/DDBJ databases">
        <title>Paenibacillus flagellatus sp. nov., isolated from selenium mineral soil.</title>
        <authorList>
            <person name="Dai X."/>
        </authorList>
    </citation>
    <scope>NUCLEOTIDE SEQUENCE [LARGE SCALE GENOMIC DNA]</scope>
    <source>
        <strain evidence="2 3">DXL2</strain>
    </source>
</reference>
<dbReference type="Pfam" id="PF14584">
    <property type="entry name" value="DUF4446"/>
    <property type="match status" value="1"/>
</dbReference>
<name>A0A2V5K1A3_9BACL</name>
<keyword evidence="3" id="KW-1185">Reference proteome</keyword>
<dbReference type="AlphaFoldDB" id="A0A2V5K1A3"/>
<proteinExistence type="predicted"/>
<dbReference type="OrthoDB" id="5244042at2"/>
<dbReference type="EMBL" id="QJVJ01000009">
    <property type="protein sequence ID" value="PYI52392.1"/>
    <property type="molecule type" value="Genomic_DNA"/>
</dbReference>
<dbReference type="RefSeq" id="WP_110841761.1">
    <property type="nucleotide sequence ID" value="NZ_QJVJ01000009.1"/>
</dbReference>
<comment type="caution">
    <text evidence="2">The sequence shown here is derived from an EMBL/GenBank/DDBJ whole genome shotgun (WGS) entry which is preliminary data.</text>
</comment>
<dbReference type="Proteomes" id="UP000247476">
    <property type="component" value="Unassembled WGS sequence"/>
</dbReference>
<evidence type="ECO:0000313" key="2">
    <source>
        <dbReference type="EMBL" id="PYI52392.1"/>
    </source>
</evidence>
<gene>
    <name evidence="2" type="ORF">DLM86_19595</name>
</gene>
<evidence type="ECO:0000256" key="1">
    <source>
        <dbReference type="SAM" id="Phobius"/>
    </source>
</evidence>
<keyword evidence="1" id="KW-1133">Transmembrane helix</keyword>
<accession>A0A2V5K1A3</accession>
<organism evidence="2 3">
    <name type="scientific">Paenibacillus flagellatus</name>
    <dbReference type="NCBI Taxonomy" id="2211139"/>
    <lineage>
        <taxon>Bacteria</taxon>
        <taxon>Bacillati</taxon>
        <taxon>Bacillota</taxon>
        <taxon>Bacilli</taxon>
        <taxon>Bacillales</taxon>
        <taxon>Paenibacillaceae</taxon>
        <taxon>Paenibacillus</taxon>
    </lineage>
</organism>